<name>A0A223NVN3_9SPHI</name>
<dbReference type="InterPro" id="IPR036388">
    <property type="entry name" value="WH-like_DNA-bd_sf"/>
</dbReference>
<dbReference type="Proteomes" id="UP000215002">
    <property type="component" value="Chromosome"/>
</dbReference>
<dbReference type="PANTHER" id="PTHR33221:SF5">
    <property type="entry name" value="HTH-TYPE TRANSCRIPTIONAL REGULATOR ISCR"/>
    <property type="match status" value="1"/>
</dbReference>
<reference evidence="2 3" key="1">
    <citation type="submission" date="2017-08" db="EMBL/GenBank/DDBJ databases">
        <title>Complete genome sequence of Mucilaginibacter sp. strain BJC16-A31.</title>
        <authorList>
            <consortium name="Henan University of Science and Technology"/>
            <person name="You X."/>
        </authorList>
    </citation>
    <scope>NUCLEOTIDE SEQUENCE [LARGE SCALE GENOMIC DNA]</scope>
    <source>
        <strain evidence="2 3">BJC16-A31</strain>
    </source>
</reference>
<dbReference type="AlphaFoldDB" id="A0A223NVN3"/>
<evidence type="ECO:0000313" key="3">
    <source>
        <dbReference type="Proteomes" id="UP000215002"/>
    </source>
</evidence>
<dbReference type="GO" id="GO:0003700">
    <property type="term" value="F:DNA-binding transcription factor activity"/>
    <property type="evidence" value="ECO:0007669"/>
    <property type="project" value="TreeGrafter"/>
</dbReference>
<proteinExistence type="predicted"/>
<dbReference type="Gene3D" id="1.10.10.10">
    <property type="entry name" value="Winged helix-like DNA-binding domain superfamily/Winged helix DNA-binding domain"/>
    <property type="match status" value="1"/>
</dbReference>
<dbReference type="KEGG" id="muc:MuYL_2043"/>
<dbReference type="EMBL" id="CP022743">
    <property type="protein sequence ID" value="ASU33935.1"/>
    <property type="molecule type" value="Genomic_DNA"/>
</dbReference>
<keyword evidence="1" id="KW-0238">DNA-binding</keyword>
<dbReference type="GO" id="GO:0005829">
    <property type="term" value="C:cytosol"/>
    <property type="evidence" value="ECO:0007669"/>
    <property type="project" value="TreeGrafter"/>
</dbReference>
<dbReference type="InterPro" id="IPR000944">
    <property type="entry name" value="Tscrpt_reg_Rrf2"/>
</dbReference>
<dbReference type="GO" id="GO:0003677">
    <property type="term" value="F:DNA binding"/>
    <property type="evidence" value="ECO:0007669"/>
    <property type="project" value="UniProtKB-KW"/>
</dbReference>
<keyword evidence="3" id="KW-1185">Reference proteome</keyword>
<dbReference type="OrthoDB" id="9802344at2"/>
<evidence type="ECO:0000313" key="2">
    <source>
        <dbReference type="EMBL" id="ASU33935.1"/>
    </source>
</evidence>
<dbReference type="InterPro" id="IPR036390">
    <property type="entry name" value="WH_DNA-bd_sf"/>
</dbReference>
<dbReference type="RefSeq" id="WP_094570346.1">
    <property type="nucleotide sequence ID" value="NZ_CP022743.1"/>
</dbReference>
<dbReference type="SUPFAM" id="SSF46785">
    <property type="entry name" value="Winged helix' DNA-binding domain"/>
    <property type="match status" value="1"/>
</dbReference>
<protein>
    <submittedName>
        <fullName evidence="2">Transcriptional regulator</fullName>
    </submittedName>
</protein>
<accession>A0A223NVN3</accession>
<dbReference type="PROSITE" id="PS51197">
    <property type="entry name" value="HTH_RRF2_2"/>
    <property type="match status" value="1"/>
</dbReference>
<evidence type="ECO:0000256" key="1">
    <source>
        <dbReference type="ARBA" id="ARBA00023125"/>
    </source>
</evidence>
<sequence length="146" mass="16288">MLSKKAKYAIKALIFLAKNIDKPPLPVSKISEFEKIPRKYLEVVFLELRNAGYIFSKKGVTGGYVLSKPPEEIFLVGIVRLMDGPIARVSCASAFHYRSCEECLDEATCSIKQVYLKIREQELEVLSGTSIAGMIENEYAAHALSI</sequence>
<dbReference type="InterPro" id="IPR030489">
    <property type="entry name" value="TR_Rrf2-type_CS"/>
</dbReference>
<dbReference type="Pfam" id="PF02082">
    <property type="entry name" value="Rrf2"/>
    <property type="match status" value="1"/>
</dbReference>
<dbReference type="PANTHER" id="PTHR33221">
    <property type="entry name" value="WINGED HELIX-TURN-HELIX TRANSCRIPTIONAL REGULATOR, RRF2 FAMILY"/>
    <property type="match status" value="1"/>
</dbReference>
<dbReference type="PROSITE" id="PS01332">
    <property type="entry name" value="HTH_RRF2_1"/>
    <property type="match status" value="1"/>
</dbReference>
<dbReference type="NCBIfam" id="TIGR00738">
    <property type="entry name" value="rrf2_super"/>
    <property type="match status" value="1"/>
</dbReference>
<gene>
    <name evidence="2" type="ORF">MuYL_2043</name>
</gene>
<organism evidence="2 3">
    <name type="scientific">Mucilaginibacter xinganensis</name>
    <dbReference type="NCBI Taxonomy" id="1234841"/>
    <lineage>
        <taxon>Bacteria</taxon>
        <taxon>Pseudomonadati</taxon>
        <taxon>Bacteroidota</taxon>
        <taxon>Sphingobacteriia</taxon>
        <taxon>Sphingobacteriales</taxon>
        <taxon>Sphingobacteriaceae</taxon>
        <taxon>Mucilaginibacter</taxon>
    </lineage>
</organism>